<dbReference type="Pfam" id="PF25267">
    <property type="entry name" value="TANGO6_N"/>
    <property type="match status" value="1"/>
</dbReference>
<name>A0A1Y1UZT4_9FUNG</name>
<accession>A0A1Y1UZT4</accession>
<reference evidence="6 7" key="1">
    <citation type="submission" date="2016-08" db="EMBL/GenBank/DDBJ databases">
        <title>Genomes of anaerobic fungi encode conserved fungal cellulosomes for biomass hydrolysis.</title>
        <authorList>
            <consortium name="DOE Joint Genome Institute"/>
            <person name="Haitjema C.H."/>
            <person name="Gilmore S.P."/>
            <person name="Henske J.K."/>
            <person name="Solomon K.V."/>
            <person name="De Groot R."/>
            <person name="Kuo A."/>
            <person name="Mondo S.J."/>
            <person name="Salamov A.A."/>
            <person name="Labutti K."/>
            <person name="Zhao Z."/>
            <person name="Chiniquy J."/>
            <person name="Barry K."/>
            <person name="Brewer H.M."/>
            <person name="Purvine S.O."/>
            <person name="Wright A.T."/>
            <person name="Boxma B."/>
            <person name="Van Alen T."/>
            <person name="Hackstein J.H."/>
            <person name="Baker S.E."/>
            <person name="Grigoriev I.V."/>
            <person name="O'Malley M.A."/>
        </authorList>
    </citation>
    <scope>NUCLEOTIDE SEQUENCE [LARGE SCALE GENOMIC DNA]</scope>
    <source>
        <strain evidence="7">finn</strain>
    </source>
</reference>
<reference evidence="6 7" key="2">
    <citation type="submission" date="2016-08" db="EMBL/GenBank/DDBJ databases">
        <title>Pervasive Adenine N6-methylation of Active Genes in Fungi.</title>
        <authorList>
            <consortium name="DOE Joint Genome Institute"/>
            <person name="Mondo S.J."/>
            <person name="Dannebaum R.O."/>
            <person name="Kuo R.C."/>
            <person name="Labutti K."/>
            <person name="Haridas S."/>
            <person name="Kuo A."/>
            <person name="Salamov A."/>
            <person name="Ahrendt S.R."/>
            <person name="Lipzen A."/>
            <person name="Sullivan W."/>
            <person name="Andreopoulos W.B."/>
            <person name="Clum A."/>
            <person name="Lindquist E."/>
            <person name="Daum C."/>
            <person name="Ramamoorthy G.K."/>
            <person name="Gryganskyi A."/>
            <person name="Culley D."/>
            <person name="Magnuson J.K."/>
            <person name="James T.Y."/>
            <person name="O'Malley M.A."/>
            <person name="Stajich J.E."/>
            <person name="Spatafora J.W."/>
            <person name="Visel A."/>
            <person name="Grigoriev I.V."/>
        </authorList>
    </citation>
    <scope>NUCLEOTIDE SEQUENCE [LARGE SCALE GENOMIC DNA]</scope>
    <source>
        <strain evidence="7">finn</strain>
    </source>
</reference>
<dbReference type="InterPro" id="IPR016024">
    <property type="entry name" value="ARM-type_fold"/>
</dbReference>
<dbReference type="InterPro" id="IPR019451">
    <property type="entry name" value="Rtp1_C1"/>
</dbReference>
<comment type="similarity">
    <text evidence="1">Belongs to the Tango6 family.</text>
</comment>
<dbReference type="InterPro" id="IPR039600">
    <property type="entry name" value="TANGO6/Rtp1"/>
</dbReference>
<evidence type="ECO:0000259" key="4">
    <source>
        <dbReference type="Pfam" id="PF23565"/>
    </source>
</evidence>
<dbReference type="Proteomes" id="UP000193719">
    <property type="component" value="Unassembled WGS sequence"/>
</dbReference>
<evidence type="ECO:0000313" key="6">
    <source>
        <dbReference type="EMBL" id="ORX43610.1"/>
    </source>
</evidence>
<proteinExistence type="inferred from homology"/>
<dbReference type="PANTHER" id="PTHR20959:SF1">
    <property type="entry name" value="TRANSPORT AND GOLGI ORGANIZATION PROTEIN 6 HOMOLOG"/>
    <property type="match status" value="1"/>
</dbReference>
<dbReference type="InterPro" id="IPR057407">
    <property type="entry name" value="HEAT_TANGO6"/>
</dbReference>
<evidence type="ECO:0008006" key="8">
    <source>
        <dbReference type="Google" id="ProtNLM"/>
    </source>
</evidence>
<feature type="domain" description="TANGO6 N-terminal" evidence="5">
    <location>
        <begin position="105"/>
        <end position="217"/>
    </location>
</feature>
<evidence type="ECO:0000313" key="7">
    <source>
        <dbReference type="Proteomes" id="UP000193719"/>
    </source>
</evidence>
<dbReference type="InterPro" id="IPR057347">
    <property type="entry name" value="TANGO6_N"/>
</dbReference>
<dbReference type="InterPro" id="IPR011989">
    <property type="entry name" value="ARM-like"/>
</dbReference>
<dbReference type="Pfam" id="PF10304">
    <property type="entry name" value="RTP1_C2"/>
    <property type="match status" value="1"/>
</dbReference>
<dbReference type="Gene3D" id="1.25.10.10">
    <property type="entry name" value="Leucine-rich Repeat Variant"/>
    <property type="match status" value="1"/>
</dbReference>
<evidence type="ECO:0000259" key="2">
    <source>
        <dbReference type="Pfam" id="PF10304"/>
    </source>
</evidence>
<keyword evidence="7" id="KW-1185">Reference proteome</keyword>
<gene>
    <name evidence="6" type="ORF">BCR36DRAFT_373764</name>
</gene>
<dbReference type="Pfam" id="PF23565">
    <property type="entry name" value="ARM_TANGO6"/>
    <property type="match status" value="1"/>
</dbReference>
<dbReference type="PANTHER" id="PTHR20959">
    <property type="entry name" value="TRANSPORT AND GOLGI ORGANIZATION PROTEIN 6 FAMILY MEMBER"/>
    <property type="match status" value="1"/>
</dbReference>
<feature type="domain" description="TANGO6 HEAT repeat" evidence="4">
    <location>
        <begin position="325"/>
        <end position="558"/>
    </location>
</feature>
<comment type="caution">
    <text evidence="6">The sequence shown here is derived from an EMBL/GenBank/DDBJ whole genome shotgun (WGS) entry which is preliminary data.</text>
</comment>
<dbReference type="OrthoDB" id="39591at2759"/>
<protein>
    <recommendedName>
        <fullName evidence="8">ARM repeat-containing protein</fullName>
    </recommendedName>
</protein>
<evidence type="ECO:0000259" key="3">
    <source>
        <dbReference type="Pfam" id="PF10363"/>
    </source>
</evidence>
<dbReference type="InterPro" id="IPR019414">
    <property type="entry name" value="Rtp1_C2"/>
</dbReference>
<dbReference type="EMBL" id="MCFH01000051">
    <property type="protein sequence ID" value="ORX43610.1"/>
    <property type="molecule type" value="Genomic_DNA"/>
</dbReference>
<dbReference type="GO" id="GO:0009306">
    <property type="term" value="P:protein secretion"/>
    <property type="evidence" value="ECO:0007669"/>
    <property type="project" value="TreeGrafter"/>
</dbReference>
<dbReference type="SUPFAM" id="SSF48371">
    <property type="entry name" value="ARM repeat"/>
    <property type="match status" value="1"/>
</dbReference>
<feature type="domain" description="RNA polymerase II assembly factor Rtp1 C-terminal" evidence="2">
    <location>
        <begin position="945"/>
        <end position="975"/>
    </location>
</feature>
<dbReference type="Pfam" id="PF10363">
    <property type="entry name" value="RTP1_C1"/>
    <property type="match status" value="1"/>
</dbReference>
<evidence type="ECO:0000259" key="5">
    <source>
        <dbReference type="Pfam" id="PF25267"/>
    </source>
</evidence>
<sequence>MTKELDLKIDLAISQLNVLLGLTEEKDKNDKRDLSTKLQDRINGFLKYREDNKITETFKGQLFVPKLEVKDTSCYWLYVKYGLEVLHLIHTTFYERYHKDKLENEIFGVKDLKNVHMLIETIICWGLYPSLMKGVGISLGKRVNSNILKNQEEIINKSQEKDWKKIYNICQCFNDIMENFTGYLNATTVQSIILQKYIPDLYSGLLQLGYAPLGKPINKNEQINQKPEISGPVITPTTPGQISASNLNHPITPANLASSMEKLSINQNNDRIIYKEKSIQMFNNIYIKIDPYYSIQALTLLLGSSINQSPLWLKVICGRYLSKTLLRSNGLRKLLEFMIQPTTVDDELPSINALEKMARLVTTVPWQASSVEDYCSVISNQIFEILLNESSIHPSIVKASAFISVKLIQKYPSFIKKYLIDKIIIPLTEFSSIDAKKQMNKQISENLDDIDSNIIKSESEIKNAIMAIHLLLIGNEPCIELMNMLSGAVIPLYFIYELASQNGSNLKTDVYDILSVYFRIVKPELSITLLKTLLYYYENTLQDKMFAPGPTGGIVLKSIDDPNIKVSINPDIYVEFLKLIDNADLISSLFLQLLFEWKFNRDDIDKDSSSNENMKIMTTIQVIMKIIEKIGHSIIKKPDDILSFVKNMLVGEENDVESLTIALSLLETTLVECPTLSNPDILDEIMAILQTLNTHEVKEIREVSKDLRTMIIAQKKINSSLNNGKTVTKQRKDSEEQFKQAMKDMADELLPVRAHGMTQLRNMILKRNEVANENLDDIIKIFLNQIEDQDSFIYLNAVKGLSALTDIHPFKVIPEILKIYKKPNNGNQNQMDYRLRLGEALLQTIQRAGDTFGKYVDIIVPDIFIVLHDDSPEMRNSALSLLSMICETCPLSLTRYFSRITEYVLDLLALDKVTTSRRGAVGIIVSLLRGLGTSNTIQTIPTKTLKRIETTLSYIEAVDTDKLIRYNARVGLDDLHTIIKLTLFPESIN</sequence>
<evidence type="ECO:0000256" key="1">
    <source>
        <dbReference type="ARBA" id="ARBA00005724"/>
    </source>
</evidence>
<organism evidence="6 7">
    <name type="scientific">Piromyces finnis</name>
    <dbReference type="NCBI Taxonomy" id="1754191"/>
    <lineage>
        <taxon>Eukaryota</taxon>
        <taxon>Fungi</taxon>
        <taxon>Fungi incertae sedis</taxon>
        <taxon>Chytridiomycota</taxon>
        <taxon>Chytridiomycota incertae sedis</taxon>
        <taxon>Neocallimastigomycetes</taxon>
        <taxon>Neocallimastigales</taxon>
        <taxon>Neocallimastigaceae</taxon>
        <taxon>Piromyces</taxon>
    </lineage>
</organism>
<feature type="domain" description="RNA polymerase II assembly factor Rtp1 C-terminal" evidence="3">
    <location>
        <begin position="738"/>
        <end position="850"/>
    </location>
</feature>
<dbReference type="AlphaFoldDB" id="A0A1Y1UZT4"/>